<evidence type="ECO:0000256" key="9">
    <source>
        <dbReference type="PIRNR" id="PIRNR016636"/>
    </source>
</evidence>
<dbReference type="PANTHER" id="PTHR13285">
    <property type="entry name" value="ACYLTRANSFERASE"/>
    <property type="match status" value="1"/>
</dbReference>
<organism evidence="11 12">
    <name type="scientific">Paenibacillus contaminans</name>
    <dbReference type="NCBI Taxonomy" id="450362"/>
    <lineage>
        <taxon>Bacteria</taxon>
        <taxon>Bacillati</taxon>
        <taxon>Bacillota</taxon>
        <taxon>Bacilli</taxon>
        <taxon>Bacillales</taxon>
        <taxon>Paenibacillaceae</taxon>
        <taxon>Paenibacillus</taxon>
    </lineage>
</organism>
<evidence type="ECO:0000256" key="1">
    <source>
        <dbReference type="ARBA" id="ARBA00004651"/>
    </source>
</evidence>
<evidence type="ECO:0000256" key="10">
    <source>
        <dbReference type="SAM" id="Phobius"/>
    </source>
</evidence>
<dbReference type="Pfam" id="PF03062">
    <property type="entry name" value="MBOAT"/>
    <property type="match status" value="1"/>
</dbReference>
<keyword evidence="12" id="KW-1185">Reference proteome</keyword>
<feature type="transmembrane region" description="Helical" evidence="10">
    <location>
        <begin position="316"/>
        <end position="336"/>
    </location>
</feature>
<evidence type="ECO:0000256" key="2">
    <source>
        <dbReference type="ARBA" id="ARBA00010323"/>
    </source>
</evidence>
<evidence type="ECO:0000256" key="7">
    <source>
        <dbReference type="ARBA" id="ARBA00023136"/>
    </source>
</evidence>
<evidence type="ECO:0000256" key="6">
    <source>
        <dbReference type="ARBA" id="ARBA00022989"/>
    </source>
</evidence>
<comment type="subcellular location">
    <subcellularLocation>
        <location evidence="1">Cell membrane</location>
        <topology evidence="1">Multi-pass membrane protein</topology>
    </subcellularLocation>
</comment>
<feature type="transmembrane region" description="Helical" evidence="10">
    <location>
        <begin position="221"/>
        <end position="245"/>
    </location>
</feature>
<feature type="transmembrane region" description="Helical" evidence="10">
    <location>
        <begin position="140"/>
        <end position="158"/>
    </location>
</feature>
<dbReference type="Proteomes" id="UP000250369">
    <property type="component" value="Unassembled WGS sequence"/>
</dbReference>
<dbReference type="RefSeq" id="WP_113036103.1">
    <property type="nucleotide sequence ID" value="NZ_QMFB01000041.1"/>
</dbReference>
<feature type="transmembrane region" description="Helical" evidence="10">
    <location>
        <begin position="75"/>
        <end position="94"/>
    </location>
</feature>
<sequence length="390" mass="45216">MFYTNMTSILAMCGMIAVLMLTRRWAGNKRVLLLLFNAAFLLVYSQKLFVFYMAWTALNFIGFRFLCVVPKWRKGWFLSAIAANVAAVSSLRLFEMDVWTNSLFDAVLFLGVIYNVLKVIDAYYFAYYVGKDGRAGAMDYFNFILFIPTFTSGPILKFRDFMADTRKPYQVDTTAFEAGIKRIILGLFKKFVIVAWMSRIFYDVMDGAGTLQTHESLFLMIWFYIWIYFDFSGYSDIAIGFGRLMGYNIPENFKKPFTAPTLTQYWRNWHATMADWFRDHVFLIFGRQTPSKWAGAAMSFGIMVLIGLWHGFNWLFVLWGVYHGIVIAIESLLGQTTVNKKKVSRSYFYFRCFVTQAIVVFAVIVYSYSPATGYETVLKIYRGLFTLPSF</sequence>
<evidence type="ECO:0000256" key="4">
    <source>
        <dbReference type="ARBA" id="ARBA00022679"/>
    </source>
</evidence>
<dbReference type="InterPro" id="IPR024194">
    <property type="entry name" value="Ac/AlaTfrase_AlgI/DltB"/>
</dbReference>
<dbReference type="OrthoDB" id="9805788at2"/>
<keyword evidence="4 9" id="KW-0808">Transferase</keyword>
<keyword evidence="8 9" id="KW-0012">Acyltransferase</keyword>
<dbReference type="GO" id="GO:0005886">
    <property type="term" value="C:plasma membrane"/>
    <property type="evidence" value="ECO:0007669"/>
    <property type="project" value="UniProtKB-SubCell"/>
</dbReference>
<feature type="transmembrane region" description="Helical" evidence="10">
    <location>
        <begin position="106"/>
        <end position="128"/>
    </location>
</feature>
<comment type="caution">
    <text evidence="11">The sequence shown here is derived from an EMBL/GenBank/DDBJ whole genome shotgun (WGS) entry which is preliminary data.</text>
</comment>
<keyword evidence="6 10" id="KW-1133">Transmembrane helix</keyword>
<dbReference type="PANTHER" id="PTHR13285:SF23">
    <property type="entry name" value="TEICHOIC ACID D-ALANYLTRANSFERASE"/>
    <property type="match status" value="1"/>
</dbReference>
<dbReference type="PIRSF" id="PIRSF016636">
    <property type="entry name" value="AlgI_DltB"/>
    <property type="match status" value="1"/>
</dbReference>
<keyword evidence="5 10" id="KW-0812">Transmembrane</keyword>
<proteinExistence type="inferred from homology"/>
<feature type="transmembrane region" description="Helical" evidence="10">
    <location>
        <begin position="34"/>
        <end position="55"/>
    </location>
</feature>
<dbReference type="InterPro" id="IPR004299">
    <property type="entry name" value="MBOAT_fam"/>
</dbReference>
<feature type="transmembrane region" description="Helical" evidence="10">
    <location>
        <begin position="348"/>
        <end position="368"/>
    </location>
</feature>
<gene>
    <name evidence="11" type="ORF">DQG23_37180</name>
</gene>
<protein>
    <submittedName>
        <fullName evidence="11">MBOAT family protein</fullName>
    </submittedName>
</protein>
<evidence type="ECO:0000313" key="12">
    <source>
        <dbReference type="Proteomes" id="UP000250369"/>
    </source>
</evidence>
<comment type="similarity">
    <text evidence="2 9">Belongs to the membrane-bound acyltransferase family.</text>
</comment>
<evidence type="ECO:0000256" key="5">
    <source>
        <dbReference type="ARBA" id="ARBA00022692"/>
    </source>
</evidence>
<evidence type="ECO:0000313" key="11">
    <source>
        <dbReference type="EMBL" id="RAV10785.1"/>
    </source>
</evidence>
<accession>A0A329LS62</accession>
<keyword evidence="3 9" id="KW-1003">Cell membrane</keyword>
<feature type="transmembrane region" description="Helical" evidence="10">
    <location>
        <begin position="6"/>
        <end position="22"/>
    </location>
</feature>
<evidence type="ECO:0000256" key="8">
    <source>
        <dbReference type="ARBA" id="ARBA00023315"/>
    </source>
</evidence>
<keyword evidence="7 9" id="KW-0472">Membrane</keyword>
<dbReference type="AlphaFoldDB" id="A0A329LS62"/>
<feature type="transmembrane region" description="Helical" evidence="10">
    <location>
        <begin position="179"/>
        <end position="201"/>
    </location>
</feature>
<name>A0A329LS62_9BACL</name>
<reference evidence="11 12" key="1">
    <citation type="journal article" date="2009" name="Int. J. Syst. Evol. Microbiol.">
        <title>Paenibacillus contaminans sp. nov., isolated from a contaminated laboratory plate.</title>
        <authorList>
            <person name="Chou J.H."/>
            <person name="Lee J.H."/>
            <person name="Lin M.C."/>
            <person name="Chang P.S."/>
            <person name="Arun A.B."/>
            <person name="Young C.C."/>
            <person name="Chen W.M."/>
        </authorList>
    </citation>
    <scope>NUCLEOTIDE SEQUENCE [LARGE SCALE GENOMIC DNA]</scope>
    <source>
        <strain evidence="11 12">CKOBP-6</strain>
    </source>
</reference>
<dbReference type="InterPro" id="IPR051085">
    <property type="entry name" value="MB_O-acyltransferase"/>
</dbReference>
<evidence type="ECO:0000256" key="3">
    <source>
        <dbReference type="ARBA" id="ARBA00022475"/>
    </source>
</evidence>
<feature type="transmembrane region" description="Helical" evidence="10">
    <location>
        <begin position="293"/>
        <end position="310"/>
    </location>
</feature>
<dbReference type="EMBL" id="QMFB01000041">
    <property type="protein sequence ID" value="RAV10785.1"/>
    <property type="molecule type" value="Genomic_DNA"/>
</dbReference>
<dbReference type="GO" id="GO:0016746">
    <property type="term" value="F:acyltransferase activity"/>
    <property type="evidence" value="ECO:0007669"/>
    <property type="project" value="UniProtKB-KW"/>
</dbReference>